<evidence type="ECO:0000256" key="4">
    <source>
        <dbReference type="PROSITE-ProRule" id="PRU00335"/>
    </source>
</evidence>
<dbReference type="SUPFAM" id="SSF48498">
    <property type="entry name" value="Tetracyclin repressor-like, C-terminal domain"/>
    <property type="match status" value="1"/>
</dbReference>
<dbReference type="AlphaFoldDB" id="A0A4Q7N8H3"/>
<feature type="DNA-binding region" description="H-T-H motif" evidence="4">
    <location>
        <begin position="49"/>
        <end position="68"/>
    </location>
</feature>
<evidence type="ECO:0000313" key="8">
    <source>
        <dbReference type="Proteomes" id="UP000292445"/>
    </source>
</evidence>
<reference evidence="7 8" key="1">
    <citation type="submission" date="2019-02" db="EMBL/GenBank/DDBJ databases">
        <title>Genomic Encyclopedia of Type Strains, Phase IV (KMG-IV): sequencing the most valuable type-strain genomes for metagenomic binning, comparative biology and taxonomic classification.</title>
        <authorList>
            <person name="Goeker M."/>
        </authorList>
    </citation>
    <scope>NUCLEOTIDE SEQUENCE [LARGE SCALE GENOMIC DNA]</scope>
    <source>
        <strain evidence="7 8">K24</strain>
    </source>
</reference>
<evidence type="ECO:0000259" key="6">
    <source>
        <dbReference type="PROSITE" id="PS50977"/>
    </source>
</evidence>
<dbReference type="PRINTS" id="PR00455">
    <property type="entry name" value="HTHTETR"/>
</dbReference>
<dbReference type="PROSITE" id="PS50977">
    <property type="entry name" value="HTH_TETR_2"/>
    <property type="match status" value="1"/>
</dbReference>
<dbReference type="Pfam" id="PF00440">
    <property type="entry name" value="TetR_N"/>
    <property type="match status" value="1"/>
</dbReference>
<feature type="region of interest" description="Disordered" evidence="5">
    <location>
        <begin position="1"/>
        <end position="22"/>
    </location>
</feature>
<evidence type="ECO:0000256" key="5">
    <source>
        <dbReference type="SAM" id="MobiDB-lite"/>
    </source>
</evidence>
<evidence type="ECO:0000256" key="2">
    <source>
        <dbReference type="ARBA" id="ARBA00023125"/>
    </source>
</evidence>
<organism evidence="7 8">
    <name type="scientific">Pigmentiphaga kullae</name>
    <dbReference type="NCBI Taxonomy" id="151784"/>
    <lineage>
        <taxon>Bacteria</taxon>
        <taxon>Pseudomonadati</taxon>
        <taxon>Pseudomonadota</taxon>
        <taxon>Betaproteobacteria</taxon>
        <taxon>Burkholderiales</taxon>
        <taxon>Alcaligenaceae</taxon>
        <taxon>Pigmentiphaga</taxon>
    </lineage>
</organism>
<proteinExistence type="predicted"/>
<dbReference type="Proteomes" id="UP000292445">
    <property type="component" value="Unassembled WGS sequence"/>
</dbReference>
<keyword evidence="2 4" id="KW-0238">DNA-binding</keyword>
<evidence type="ECO:0000256" key="1">
    <source>
        <dbReference type="ARBA" id="ARBA00023015"/>
    </source>
</evidence>
<dbReference type="InterPro" id="IPR050109">
    <property type="entry name" value="HTH-type_TetR-like_transc_reg"/>
</dbReference>
<feature type="domain" description="HTH tetR-type" evidence="6">
    <location>
        <begin position="26"/>
        <end position="86"/>
    </location>
</feature>
<evidence type="ECO:0000256" key="3">
    <source>
        <dbReference type="ARBA" id="ARBA00023163"/>
    </source>
</evidence>
<dbReference type="Pfam" id="PF13305">
    <property type="entry name" value="TetR_C_33"/>
    <property type="match status" value="1"/>
</dbReference>
<dbReference type="InterPro" id="IPR009057">
    <property type="entry name" value="Homeodomain-like_sf"/>
</dbReference>
<dbReference type="GO" id="GO:0003700">
    <property type="term" value="F:DNA-binding transcription factor activity"/>
    <property type="evidence" value="ECO:0007669"/>
    <property type="project" value="TreeGrafter"/>
</dbReference>
<protein>
    <submittedName>
        <fullName evidence="7">TetR family transcriptional regulator</fullName>
    </submittedName>
</protein>
<dbReference type="InterPro" id="IPR025996">
    <property type="entry name" value="MT1864/Rv1816-like_C"/>
</dbReference>
<keyword evidence="3" id="KW-0804">Transcription</keyword>
<sequence length="238" mass="25400">MRADLPPGGKRPRRTVARQTGSYHHGDLRQALLDAAQSLLDERGLEGFTLRECARRAGVSHAAPAHHFGDATGLLTAFAAAGFRQLSAMMQAYRDKAAASPQAQLRAVGLAYIDFAIGHRAQFQLMFRYDRLSPGDAGLEQAGSEAAGHLSTTLAGALAERGLDGQGQDFERRLLLAWSAVHGFATLLLEGRLDGWRGRQSVPAFASRTGDEVLAVLEVALLAPPGAGPRRRGRGRAA</sequence>
<gene>
    <name evidence="7" type="ORF">EV675_5005</name>
</gene>
<dbReference type="GO" id="GO:0000976">
    <property type="term" value="F:transcription cis-regulatory region binding"/>
    <property type="evidence" value="ECO:0007669"/>
    <property type="project" value="TreeGrafter"/>
</dbReference>
<keyword evidence="1" id="KW-0805">Transcription regulation</keyword>
<dbReference type="EMBL" id="SGXC01000003">
    <property type="protein sequence ID" value="RZS78360.1"/>
    <property type="molecule type" value="Genomic_DNA"/>
</dbReference>
<dbReference type="PANTHER" id="PTHR30055:SF220">
    <property type="entry name" value="TETR-FAMILY REGULATORY PROTEIN"/>
    <property type="match status" value="1"/>
</dbReference>
<dbReference type="Gene3D" id="1.10.357.10">
    <property type="entry name" value="Tetracycline Repressor, domain 2"/>
    <property type="match status" value="1"/>
</dbReference>
<dbReference type="RefSeq" id="WP_165404764.1">
    <property type="nucleotide sequence ID" value="NZ_SGXC01000003.1"/>
</dbReference>
<dbReference type="InterPro" id="IPR036271">
    <property type="entry name" value="Tet_transcr_reg_TetR-rel_C_sf"/>
</dbReference>
<evidence type="ECO:0000313" key="7">
    <source>
        <dbReference type="EMBL" id="RZS78360.1"/>
    </source>
</evidence>
<name>A0A4Q7N8H3_9BURK</name>
<comment type="caution">
    <text evidence="7">The sequence shown here is derived from an EMBL/GenBank/DDBJ whole genome shotgun (WGS) entry which is preliminary data.</text>
</comment>
<accession>A0A4Q7N8H3</accession>
<dbReference type="SUPFAM" id="SSF46689">
    <property type="entry name" value="Homeodomain-like"/>
    <property type="match status" value="1"/>
</dbReference>
<dbReference type="PANTHER" id="PTHR30055">
    <property type="entry name" value="HTH-TYPE TRANSCRIPTIONAL REGULATOR RUTR"/>
    <property type="match status" value="1"/>
</dbReference>
<dbReference type="InterPro" id="IPR001647">
    <property type="entry name" value="HTH_TetR"/>
</dbReference>
<keyword evidence="8" id="KW-1185">Reference proteome</keyword>